<protein>
    <submittedName>
        <fullName evidence="1">Uncharacterized protein</fullName>
    </submittedName>
</protein>
<sequence>MDLHLINATTHRSVITGSIIFNQDIDQFDVLFFITSLKRNGKPWTMLNLTIKGCDFIAKSRRKNMNFPYIVLGELRAANPNFPKSCPIKKRPFVLEFHSLDYEYNKERVKIFDMKIVEYQGNSALNATVIFARDINDFYLDLKVLVPKKKRRPFVLLNMTVNGCEFLNGINNRYLKFAYFIYNQFKQFKGFPTKCPVEKDKPIYIPYFYFDSENSPPYLPVFNCRLSIVSRQKDDFLYRAHFNLRVKDKRPI</sequence>
<name>A0A0L0CBX9_LUCCU</name>
<dbReference type="InterPro" id="IPR010512">
    <property type="entry name" value="DUF1091"/>
</dbReference>
<evidence type="ECO:0000313" key="1">
    <source>
        <dbReference type="EMBL" id="KNC29903.1"/>
    </source>
</evidence>
<dbReference type="AlphaFoldDB" id="A0A0L0CBX9"/>
<keyword evidence="2" id="KW-1185">Reference proteome</keyword>
<dbReference type="OMA" id="TKMNIAN"/>
<organism evidence="1 2">
    <name type="scientific">Lucilia cuprina</name>
    <name type="common">Green bottle fly</name>
    <name type="synonym">Australian sheep blowfly</name>
    <dbReference type="NCBI Taxonomy" id="7375"/>
    <lineage>
        <taxon>Eukaryota</taxon>
        <taxon>Metazoa</taxon>
        <taxon>Ecdysozoa</taxon>
        <taxon>Arthropoda</taxon>
        <taxon>Hexapoda</taxon>
        <taxon>Insecta</taxon>
        <taxon>Pterygota</taxon>
        <taxon>Neoptera</taxon>
        <taxon>Endopterygota</taxon>
        <taxon>Diptera</taxon>
        <taxon>Brachycera</taxon>
        <taxon>Muscomorpha</taxon>
        <taxon>Oestroidea</taxon>
        <taxon>Calliphoridae</taxon>
        <taxon>Luciliinae</taxon>
        <taxon>Lucilia</taxon>
    </lineage>
</organism>
<reference evidence="1 2" key="1">
    <citation type="journal article" date="2015" name="Nat. Commun.">
        <title>Lucilia cuprina genome unlocks parasitic fly biology to underpin future interventions.</title>
        <authorList>
            <person name="Anstead C.A."/>
            <person name="Korhonen P.K."/>
            <person name="Young N.D."/>
            <person name="Hall R.S."/>
            <person name="Jex A.R."/>
            <person name="Murali S.C."/>
            <person name="Hughes D.S."/>
            <person name="Lee S.F."/>
            <person name="Perry T."/>
            <person name="Stroehlein A.J."/>
            <person name="Ansell B.R."/>
            <person name="Breugelmans B."/>
            <person name="Hofmann A."/>
            <person name="Qu J."/>
            <person name="Dugan S."/>
            <person name="Lee S.L."/>
            <person name="Chao H."/>
            <person name="Dinh H."/>
            <person name="Han Y."/>
            <person name="Doddapaneni H.V."/>
            <person name="Worley K.C."/>
            <person name="Muzny D.M."/>
            <person name="Ioannidis P."/>
            <person name="Waterhouse R.M."/>
            <person name="Zdobnov E.M."/>
            <person name="James P.J."/>
            <person name="Bagnall N.H."/>
            <person name="Kotze A.C."/>
            <person name="Gibbs R.A."/>
            <person name="Richards S."/>
            <person name="Batterham P."/>
            <person name="Gasser R.B."/>
        </authorList>
    </citation>
    <scope>NUCLEOTIDE SEQUENCE [LARGE SCALE GENOMIC DNA]</scope>
    <source>
        <strain evidence="1 2">LS</strain>
        <tissue evidence="1">Full body</tissue>
    </source>
</reference>
<accession>A0A0L0CBX9</accession>
<evidence type="ECO:0000313" key="2">
    <source>
        <dbReference type="Proteomes" id="UP000037069"/>
    </source>
</evidence>
<dbReference type="Proteomes" id="UP000037069">
    <property type="component" value="Unassembled WGS sequence"/>
</dbReference>
<gene>
    <name evidence="1" type="ORF">FF38_01687</name>
</gene>
<dbReference type="PANTHER" id="PTHR20898:SF0">
    <property type="entry name" value="DAEDALUS ON 3-RELATED"/>
    <property type="match status" value="1"/>
</dbReference>
<proteinExistence type="predicted"/>
<dbReference type="EMBL" id="JRES01000610">
    <property type="protein sequence ID" value="KNC29903.1"/>
    <property type="molecule type" value="Genomic_DNA"/>
</dbReference>
<dbReference type="Pfam" id="PF06477">
    <property type="entry name" value="DUF1091"/>
    <property type="match status" value="2"/>
</dbReference>
<dbReference type="PANTHER" id="PTHR20898">
    <property type="entry name" value="DAEDALUS ON 3-RELATED-RELATED"/>
    <property type="match status" value="1"/>
</dbReference>
<comment type="caution">
    <text evidence="1">The sequence shown here is derived from an EMBL/GenBank/DDBJ whole genome shotgun (WGS) entry which is preliminary data.</text>
</comment>